<dbReference type="EMBL" id="FXYD01000001">
    <property type="protein sequence ID" value="SMX33024.1"/>
    <property type="molecule type" value="Genomic_DNA"/>
</dbReference>
<organism evidence="6 7">
    <name type="scientific">Octadecabacter ascidiaceicola</name>
    <dbReference type="NCBI Taxonomy" id="1655543"/>
    <lineage>
        <taxon>Bacteria</taxon>
        <taxon>Pseudomonadati</taxon>
        <taxon>Pseudomonadota</taxon>
        <taxon>Alphaproteobacteria</taxon>
        <taxon>Rhodobacterales</taxon>
        <taxon>Roseobacteraceae</taxon>
        <taxon>Octadecabacter</taxon>
    </lineage>
</organism>
<dbReference type="SUPFAM" id="SSF46626">
    <property type="entry name" value="Cytochrome c"/>
    <property type="match status" value="1"/>
</dbReference>
<evidence type="ECO:0000313" key="6">
    <source>
        <dbReference type="EMBL" id="SMX33024.1"/>
    </source>
</evidence>
<dbReference type="InterPro" id="IPR036909">
    <property type="entry name" value="Cyt_c-like_dom_sf"/>
</dbReference>
<dbReference type="Proteomes" id="UP000203464">
    <property type="component" value="Unassembled WGS sequence"/>
</dbReference>
<evidence type="ECO:0000256" key="4">
    <source>
        <dbReference type="PROSITE-ProRule" id="PRU00433"/>
    </source>
</evidence>
<evidence type="ECO:0000259" key="5">
    <source>
        <dbReference type="PROSITE" id="PS51007"/>
    </source>
</evidence>
<dbReference type="AlphaFoldDB" id="A0A238JS70"/>
<dbReference type="PROSITE" id="PS51007">
    <property type="entry name" value="CYTC"/>
    <property type="match status" value="1"/>
</dbReference>
<proteinExistence type="predicted"/>
<keyword evidence="3 4" id="KW-0408">Iron</keyword>
<feature type="domain" description="Cytochrome c" evidence="5">
    <location>
        <begin position="22"/>
        <end position="132"/>
    </location>
</feature>
<dbReference type="Pfam" id="PF00034">
    <property type="entry name" value="Cytochrom_C"/>
    <property type="match status" value="1"/>
</dbReference>
<protein>
    <submittedName>
        <fullName evidence="6">Cytochrome c</fullName>
    </submittedName>
</protein>
<evidence type="ECO:0000256" key="2">
    <source>
        <dbReference type="ARBA" id="ARBA00022723"/>
    </source>
</evidence>
<name>A0A238JS70_9RHOB</name>
<keyword evidence="1 4" id="KW-0349">Heme</keyword>
<dbReference type="InterPro" id="IPR009056">
    <property type="entry name" value="Cyt_c-like_dom"/>
</dbReference>
<keyword evidence="2 4" id="KW-0479">Metal-binding</keyword>
<accession>A0A238JS70</accession>
<keyword evidence="7" id="KW-1185">Reference proteome</keyword>
<dbReference type="GO" id="GO:0046872">
    <property type="term" value="F:metal ion binding"/>
    <property type="evidence" value="ECO:0007669"/>
    <property type="project" value="UniProtKB-KW"/>
</dbReference>
<evidence type="ECO:0000256" key="3">
    <source>
        <dbReference type="ARBA" id="ARBA00023004"/>
    </source>
</evidence>
<reference evidence="7" key="1">
    <citation type="submission" date="2017-05" db="EMBL/GenBank/DDBJ databases">
        <authorList>
            <person name="Rodrigo-Torres L."/>
            <person name="Arahal R. D."/>
            <person name="Lucena T."/>
        </authorList>
    </citation>
    <scope>NUCLEOTIDE SEQUENCE [LARGE SCALE GENOMIC DNA]</scope>
    <source>
        <strain evidence="7">CECT 8868</strain>
    </source>
</reference>
<dbReference type="PROSITE" id="PS51257">
    <property type="entry name" value="PROKAR_LIPOPROTEIN"/>
    <property type="match status" value="1"/>
</dbReference>
<evidence type="ECO:0000313" key="7">
    <source>
        <dbReference type="Proteomes" id="UP000203464"/>
    </source>
</evidence>
<sequence>MMKTLWIAPLLLAGCVEQELDVSVEAGGVLFQENCAACHGVDAKGMGDFGEQLFTMPPDLTVLAADNGGNFPRDYVLGVIDGFERGSHFSAAMPEFGAGDMGPTVVVEDEFGLGTPIPARLLALGSWLESVQE</sequence>
<evidence type="ECO:0000256" key="1">
    <source>
        <dbReference type="ARBA" id="ARBA00022617"/>
    </source>
</evidence>
<dbReference type="GO" id="GO:0009055">
    <property type="term" value="F:electron transfer activity"/>
    <property type="evidence" value="ECO:0007669"/>
    <property type="project" value="InterPro"/>
</dbReference>
<dbReference type="RefSeq" id="WP_306456102.1">
    <property type="nucleotide sequence ID" value="NZ_FXYD01000001.1"/>
</dbReference>
<dbReference type="Gene3D" id="1.10.760.10">
    <property type="entry name" value="Cytochrome c-like domain"/>
    <property type="match status" value="1"/>
</dbReference>
<gene>
    <name evidence="6" type="ORF">OCA8868_00867</name>
</gene>
<dbReference type="GO" id="GO:0020037">
    <property type="term" value="F:heme binding"/>
    <property type="evidence" value="ECO:0007669"/>
    <property type="project" value="InterPro"/>
</dbReference>